<dbReference type="AlphaFoldDB" id="A0A840NXB1"/>
<accession>A0A840NXB1</accession>
<evidence type="ECO:0000313" key="2">
    <source>
        <dbReference type="Proteomes" id="UP000578449"/>
    </source>
</evidence>
<keyword evidence="2" id="KW-1185">Reference proteome</keyword>
<reference evidence="1 2" key="1">
    <citation type="submission" date="2020-08" db="EMBL/GenBank/DDBJ databases">
        <title>Genomic Encyclopedia of Type Strains, Phase IV (KMG-IV): sequencing the most valuable type-strain genomes for metagenomic binning, comparative biology and taxonomic classification.</title>
        <authorList>
            <person name="Goeker M."/>
        </authorList>
    </citation>
    <scope>NUCLEOTIDE SEQUENCE [LARGE SCALE GENOMIC DNA]</scope>
    <source>
        <strain evidence="1 2">DSM 45615</strain>
    </source>
</reference>
<organism evidence="1 2">
    <name type="scientific">Thermocatellispora tengchongensis</name>
    <dbReference type="NCBI Taxonomy" id="1073253"/>
    <lineage>
        <taxon>Bacteria</taxon>
        <taxon>Bacillati</taxon>
        <taxon>Actinomycetota</taxon>
        <taxon>Actinomycetes</taxon>
        <taxon>Streptosporangiales</taxon>
        <taxon>Streptosporangiaceae</taxon>
        <taxon>Thermocatellispora</taxon>
    </lineage>
</organism>
<sequence>MDVEAEVADLKLRMNSLEAAGLGGFETGGPPADLLAEIRDRMHGMQLGMAALSLGLAEVRADVAQVRAEMKDESEAVTVEIAGVRWQLREQSAATRAEIQATLDALLREVGGLSRRIDRLLKSDSA</sequence>
<gene>
    <name evidence="1" type="ORF">HNP84_000534</name>
</gene>
<name>A0A840NXB1_9ACTN</name>
<comment type="caution">
    <text evidence="1">The sequence shown here is derived from an EMBL/GenBank/DDBJ whole genome shotgun (WGS) entry which is preliminary data.</text>
</comment>
<evidence type="ECO:0000313" key="1">
    <source>
        <dbReference type="EMBL" id="MBB5130846.1"/>
    </source>
</evidence>
<proteinExistence type="predicted"/>
<dbReference type="EMBL" id="JACHGN010000001">
    <property type="protein sequence ID" value="MBB5130846.1"/>
    <property type="molecule type" value="Genomic_DNA"/>
</dbReference>
<dbReference type="RefSeq" id="WP_185047666.1">
    <property type="nucleotide sequence ID" value="NZ_BAABIX010000013.1"/>
</dbReference>
<protein>
    <submittedName>
        <fullName evidence="1">Uncharacterized protein</fullName>
    </submittedName>
</protein>
<dbReference type="Proteomes" id="UP000578449">
    <property type="component" value="Unassembled WGS sequence"/>
</dbReference>